<sequence>MNIIEFLDLPAEEKREYCVSHGLVSHRDFSKFSSYKDSLSEFCKALELDKGYITHMYCLDSGSYCIIDFSFSFPFQSHVDRSMPRSRGDEITICIEGTNKNTLKISSPSIKEQIYIWNQKNNFFDERDNYNNFIFTIYTKNKKLVADTIKSIEQRANAYFPHIEYCLSTFEDGSFEKAYNMIHIQNKFKVGHTIMESFNANVYIEIRYEAFNDFKVNLHILDCMLIWQYLVGNKLAVNAIKNYNLAELLKICKEKYLINDTATANKKKIEDASIEFKERLNNVVKELSEKYGIHESYFIGTDWCKIKMPTNLNNVDLMKHV</sequence>
<dbReference type="Proteomes" id="UP001358193">
    <property type="component" value="Segment"/>
</dbReference>
<accession>A0ABZ0Z2C6</accession>
<evidence type="ECO:0000313" key="2">
    <source>
        <dbReference type="Proteomes" id="UP001358193"/>
    </source>
</evidence>
<reference evidence="1 2" key="1">
    <citation type="submission" date="2023-11" db="EMBL/GenBank/DDBJ databases">
        <authorList>
            <person name="Cook R."/>
            <person name="Crisci M."/>
            <person name="Pye H."/>
            <person name="Adriaenssens E."/>
            <person name="Santini J."/>
        </authorList>
    </citation>
    <scope>NUCLEOTIDE SEQUENCE [LARGE SCALE GENOMIC DNA]</scope>
    <source>
        <strain evidence="1">Lak_Megaphage_Sonny</strain>
    </source>
</reference>
<proteinExistence type="predicted"/>
<keyword evidence="2" id="KW-1185">Reference proteome</keyword>
<dbReference type="EMBL" id="OR769223">
    <property type="protein sequence ID" value="WQJ53343.1"/>
    <property type="molecule type" value="Genomic_DNA"/>
</dbReference>
<evidence type="ECO:0000313" key="1">
    <source>
        <dbReference type="EMBL" id="WQJ53343.1"/>
    </source>
</evidence>
<name>A0ABZ0Z2C6_9CAUD</name>
<protein>
    <submittedName>
        <fullName evidence="1">Uncharacterized protein</fullName>
    </submittedName>
</protein>
<organism evidence="1 2">
    <name type="scientific">phage Lak_Megaphage_Sonny</name>
    <dbReference type="NCBI Taxonomy" id="3109229"/>
    <lineage>
        <taxon>Viruses</taxon>
        <taxon>Duplodnaviria</taxon>
        <taxon>Heunggongvirae</taxon>
        <taxon>Uroviricota</taxon>
        <taxon>Caudoviricetes</taxon>
        <taxon>Caudoviricetes code 15 clade</taxon>
    </lineage>
</organism>